<evidence type="ECO:0000256" key="1">
    <source>
        <dbReference type="SAM" id="MobiDB-lite"/>
    </source>
</evidence>
<dbReference type="EMBL" id="MDYQ01000048">
    <property type="protein sequence ID" value="PRP85265.1"/>
    <property type="molecule type" value="Genomic_DNA"/>
</dbReference>
<accession>A0A2P6NMS7</accession>
<keyword evidence="3" id="KW-1185">Reference proteome</keyword>
<evidence type="ECO:0000313" key="2">
    <source>
        <dbReference type="EMBL" id="PRP85265.1"/>
    </source>
</evidence>
<gene>
    <name evidence="2" type="ORF">PROFUN_07035</name>
</gene>
<dbReference type="InParanoid" id="A0A2P6NMS7"/>
<proteinExistence type="predicted"/>
<comment type="caution">
    <text evidence="2">The sequence shown here is derived from an EMBL/GenBank/DDBJ whole genome shotgun (WGS) entry which is preliminary data.</text>
</comment>
<dbReference type="AlphaFoldDB" id="A0A2P6NMS7"/>
<reference evidence="2 3" key="1">
    <citation type="journal article" date="2018" name="Genome Biol. Evol.">
        <title>Multiple Roots of Fruiting Body Formation in Amoebozoa.</title>
        <authorList>
            <person name="Hillmann F."/>
            <person name="Forbes G."/>
            <person name="Novohradska S."/>
            <person name="Ferling I."/>
            <person name="Riege K."/>
            <person name="Groth M."/>
            <person name="Westermann M."/>
            <person name="Marz M."/>
            <person name="Spaller T."/>
            <person name="Winckler T."/>
            <person name="Schaap P."/>
            <person name="Glockner G."/>
        </authorList>
    </citation>
    <scope>NUCLEOTIDE SEQUENCE [LARGE SCALE GENOMIC DNA]</scope>
    <source>
        <strain evidence="2 3">Jena</strain>
    </source>
</reference>
<sequence>MVPTKVVPHPCSSRLNPLRSQSPVHGALRGPTIPGTRGARVSSTALQLLLHRHHVYSSSGLLHFCERTEIELPVNALPASFSQTLRPVHHTLPHTCRLSGNKRTQPSSYRYKNSGGLYARMLHTTISRLFKEIALPPPPLFLRKVPRHANCLPGPFPPISRRRKTQETSEHRFPSIFWHKIGANPNTNSGKDHNHFATLRRRDQRSPVQTDTMPSLLLLEPELLPEFECERRFGRESYSFFNPIEVGDNFVVNVWTRGPLEERDLVWRMDRHHANLGGSHFLRRPIKYAINIYENGTPISVRDYRFSHLPWAIKLQKSWSDEIFSREEIERILVDLKNIDHQ</sequence>
<dbReference type="Proteomes" id="UP000241769">
    <property type="component" value="Unassembled WGS sequence"/>
</dbReference>
<name>A0A2P6NMS7_9EUKA</name>
<feature type="region of interest" description="Disordered" evidence="1">
    <location>
        <begin position="16"/>
        <end position="38"/>
    </location>
</feature>
<organism evidence="2 3">
    <name type="scientific">Planoprotostelium fungivorum</name>
    <dbReference type="NCBI Taxonomy" id="1890364"/>
    <lineage>
        <taxon>Eukaryota</taxon>
        <taxon>Amoebozoa</taxon>
        <taxon>Evosea</taxon>
        <taxon>Variosea</taxon>
        <taxon>Cavosteliida</taxon>
        <taxon>Cavosteliaceae</taxon>
        <taxon>Planoprotostelium</taxon>
    </lineage>
</organism>
<evidence type="ECO:0000313" key="3">
    <source>
        <dbReference type="Proteomes" id="UP000241769"/>
    </source>
</evidence>
<protein>
    <submittedName>
        <fullName evidence="2">Uncharacterized protein</fullName>
    </submittedName>
</protein>